<dbReference type="InterPro" id="IPR013098">
    <property type="entry name" value="Ig_I-set"/>
</dbReference>
<dbReference type="Pfam" id="PF07679">
    <property type="entry name" value="I-set"/>
    <property type="match status" value="1"/>
</dbReference>
<keyword evidence="12" id="KW-1185">Reference proteome</keyword>
<evidence type="ECO:0000256" key="4">
    <source>
        <dbReference type="ARBA" id="ARBA00023157"/>
    </source>
</evidence>
<dbReference type="PROSITE" id="PS50835">
    <property type="entry name" value="IG_LIKE"/>
    <property type="match status" value="2"/>
</dbReference>
<dbReference type="InterPro" id="IPR051275">
    <property type="entry name" value="Cell_adhesion_signaling"/>
</dbReference>
<accession>A0A8T2KK11</accession>
<keyword evidence="3 8" id="KW-0472">Membrane</keyword>
<evidence type="ECO:0000259" key="10">
    <source>
        <dbReference type="PROSITE" id="PS50835"/>
    </source>
</evidence>
<evidence type="ECO:0000256" key="8">
    <source>
        <dbReference type="SAM" id="Phobius"/>
    </source>
</evidence>
<evidence type="ECO:0000313" key="11">
    <source>
        <dbReference type="EMBL" id="KAG8454716.1"/>
    </source>
</evidence>
<comment type="subcellular location">
    <subcellularLocation>
        <location evidence="1">Cell membrane</location>
        <topology evidence="1">Single-pass type I membrane protein</topology>
    </subcellularLocation>
</comment>
<dbReference type="Proteomes" id="UP000812440">
    <property type="component" value="Chromosome 1"/>
</dbReference>
<organism evidence="11 12">
    <name type="scientific">Hymenochirus boettgeri</name>
    <name type="common">Congo dwarf clawed frog</name>
    <dbReference type="NCBI Taxonomy" id="247094"/>
    <lineage>
        <taxon>Eukaryota</taxon>
        <taxon>Metazoa</taxon>
        <taxon>Chordata</taxon>
        <taxon>Craniata</taxon>
        <taxon>Vertebrata</taxon>
        <taxon>Euteleostomi</taxon>
        <taxon>Amphibia</taxon>
        <taxon>Batrachia</taxon>
        <taxon>Anura</taxon>
        <taxon>Pipoidea</taxon>
        <taxon>Pipidae</taxon>
        <taxon>Pipinae</taxon>
        <taxon>Hymenochirus</taxon>
    </lineage>
</organism>
<evidence type="ECO:0000256" key="3">
    <source>
        <dbReference type="ARBA" id="ARBA00023136"/>
    </source>
</evidence>
<dbReference type="EMBL" id="JAACNH010000001">
    <property type="protein sequence ID" value="KAG8454716.1"/>
    <property type="molecule type" value="Genomic_DNA"/>
</dbReference>
<dbReference type="SUPFAM" id="SSF48726">
    <property type="entry name" value="Immunoglobulin"/>
    <property type="match status" value="2"/>
</dbReference>
<dbReference type="OrthoDB" id="5970915at2759"/>
<evidence type="ECO:0000256" key="1">
    <source>
        <dbReference type="ARBA" id="ARBA00004251"/>
    </source>
</evidence>
<dbReference type="SMART" id="SM00409">
    <property type="entry name" value="IG"/>
    <property type="match status" value="1"/>
</dbReference>
<dbReference type="FunFam" id="2.60.40.10:FF:000387">
    <property type="entry name" value="Neuroplastin b"/>
    <property type="match status" value="1"/>
</dbReference>
<keyword evidence="5" id="KW-0325">Glycoprotein</keyword>
<keyword evidence="6" id="KW-0393">Immunoglobulin domain</keyword>
<evidence type="ECO:0000256" key="2">
    <source>
        <dbReference type="ARBA" id="ARBA00022475"/>
    </source>
</evidence>
<feature type="domain" description="Ig-like" evidence="10">
    <location>
        <begin position="110"/>
        <end position="206"/>
    </location>
</feature>
<evidence type="ECO:0000256" key="7">
    <source>
        <dbReference type="SAM" id="MobiDB-lite"/>
    </source>
</evidence>
<dbReference type="PANTHER" id="PTHR11640">
    <property type="entry name" value="NEPHRIN"/>
    <property type="match status" value="1"/>
</dbReference>
<dbReference type="InterPro" id="IPR007110">
    <property type="entry name" value="Ig-like_dom"/>
</dbReference>
<keyword evidence="8" id="KW-0812">Transmembrane</keyword>
<keyword evidence="8" id="KW-1133">Transmembrane helix</keyword>
<feature type="signal peptide" evidence="9">
    <location>
        <begin position="1"/>
        <end position="23"/>
    </location>
</feature>
<reference evidence="11" key="1">
    <citation type="thesis" date="2020" institute="ProQuest LLC" country="789 East Eisenhower Parkway, Ann Arbor, MI, USA">
        <title>Comparative Genomics and Chromosome Evolution.</title>
        <authorList>
            <person name="Mudd A.B."/>
        </authorList>
    </citation>
    <scope>NUCLEOTIDE SEQUENCE</scope>
    <source>
        <strain evidence="11">Female2</strain>
        <tissue evidence="11">Blood</tissue>
    </source>
</reference>
<dbReference type="AlphaFoldDB" id="A0A8T2KK11"/>
<dbReference type="InterPro" id="IPR003599">
    <property type="entry name" value="Ig_sub"/>
</dbReference>
<protein>
    <recommendedName>
        <fullName evidence="10">Ig-like domain-containing protein</fullName>
    </recommendedName>
</protein>
<evidence type="ECO:0000256" key="6">
    <source>
        <dbReference type="ARBA" id="ARBA00023319"/>
    </source>
</evidence>
<feature type="domain" description="Ig-like" evidence="10">
    <location>
        <begin position="26"/>
        <end position="93"/>
    </location>
</feature>
<proteinExistence type="predicted"/>
<dbReference type="PRINTS" id="PR01856">
    <property type="entry name" value="BASIGIN"/>
</dbReference>
<feature type="region of interest" description="Disordered" evidence="7">
    <location>
        <begin position="240"/>
        <end position="278"/>
    </location>
</feature>
<dbReference type="InterPro" id="IPR036179">
    <property type="entry name" value="Ig-like_dom_sf"/>
</dbReference>
<keyword evidence="4" id="KW-1015">Disulfide bond</keyword>
<dbReference type="GO" id="GO:0005886">
    <property type="term" value="C:plasma membrane"/>
    <property type="evidence" value="ECO:0007669"/>
    <property type="project" value="UniProtKB-SubCell"/>
</dbReference>
<gene>
    <name evidence="11" type="ORF">GDO86_001076</name>
</gene>
<feature type="transmembrane region" description="Helical" evidence="8">
    <location>
        <begin position="213"/>
        <end position="234"/>
    </location>
</feature>
<evidence type="ECO:0000313" key="12">
    <source>
        <dbReference type="Proteomes" id="UP000812440"/>
    </source>
</evidence>
<dbReference type="InterPro" id="IPR013783">
    <property type="entry name" value="Ig-like_fold"/>
</dbReference>
<keyword evidence="9" id="KW-0732">Signal</keyword>
<sequence>MKRLGLFALPAMLLLLHGTNVECTDPNITTSQQHVTEHTVTLSCYLWDNTLPISGHRWLKGSKLIKEDQETAYIMTYNVTGLPGEGSGQYTCQFLSTIVPSEVLNVTVPPQVHHYKATEHGNEGDTGVLTCKSYSFPPVDQWAWYVVTPSGAELLGNGSTDRYSIKSTGNQTVLRIQNLDIEKDQHDYMCNGTNDHGNKGDTIHLHVRSRLAAVWPFLGIVGEVVVLVTIIFIYEKRRKPDEVPEGSENSSFDEDSGSGALKGNTGANHDTLRQRNSS</sequence>
<feature type="chain" id="PRO_5035801581" description="Ig-like domain-containing protein" evidence="9">
    <location>
        <begin position="24"/>
        <end position="278"/>
    </location>
</feature>
<comment type="caution">
    <text evidence="11">The sequence shown here is derived from an EMBL/GenBank/DDBJ whole genome shotgun (WGS) entry which is preliminary data.</text>
</comment>
<name>A0A8T2KK11_9PIPI</name>
<dbReference type="Gene3D" id="2.60.40.10">
    <property type="entry name" value="Immunoglobulins"/>
    <property type="match status" value="2"/>
</dbReference>
<keyword evidence="2" id="KW-1003">Cell membrane</keyword>
<evidence type="ECO:0000256" key="9">
    <source>
        <dbReference type="SAM" id="SignalP"/>
    </source>
</evidence>
<evidence type="ECO:0000256" key="5">
    <source>
        <dbReference type="ARBA" id="ARBA00023180"/>
    </source>
</evidence>